<organism evidence="6 7">
    <name type="scientific">Adineta ricciae</name>
    <name type="common">Rotifer</name>
    <dbReference type="NCBI Taxonomy" id="249248"/>
    <lineage>
        <taxon>Eukaryota</taxon>
        <taxon>Metazoa</taxon>
        <taxon>Spiralia</taxon>
        <taxon>Gnathifera</taxon>
        <taxon>Rotifera</taxon>
        <taxon>Eurotatoria</taxon>
        <taxon>Bdelloidea</taxon>
        <taxon>Adinetida</taxon>
        <taxon>Adinetidae</taxon>
        <taxon>Adineta</taxon>
    </lineage>
</organism>
<dbReference type="Proteomes" id="UP000663852">
    <property type="component" value="Unassembled WGS sequence"/>
</dbReference>
<accession>A0A814LWN3</accession>
<gene>
    <name evidence="6" type="ORF">EDS130_LOCUS18321</name>
</gene>
<evidence type="ECO:0000256" key="3">
    <source>
        <dbReference type="ARBA" id="ARBA00022989"/>
    </source>
</evidence>
<proteinExistence type="predicted"/>
<evidence type="ECO:0000313" key="7">
    <source>
        <dbReference type="Proteomes" id="UP000663852"/>
    </source>
</evidence>
<evidence type="ECO:0000313" key="6">
    <source>
        <dbReference type="EMBL" id="CAF1068766.1"/>
    </source>
</evidence>
<sequence length="228" mass="26445">MKFAYIESTTILLENLTAFVTTYGFFIALIFQAKSPSYTSVRFRNYMNQYKGNQNARHIINYIQTKHGCCGENNWMDWSSLDLKTVNSGNNNTISTNENHTNGETPQNSHDVYLPPSCCTMESSVFIDISSNLYCPSHFHNLANNYYPDGCLKKINRTIILYTILIIIINSFLIVFSFIIIPIVFQIYPNYLRRKTVVIHQLPQDFLWYSHGILDHNLPPVPWFAYKS</sequence>
<comment type="caution">
    <text evidence="6">The sequence shown here is derived from an EMBL/GenBank/DDBJ whole genome shotgun (WGS) entry which is preliminary data.</text>
</comment>
<comment type="subcellular location">
    <subcellularLocation>
        <location evidence="1">Membrane</location>
        <topology evidence="1">Multi-pass membrane protein</topology>
    </subcellularLocation>
</comment>
<dbReference type="InterPro" id="IPR018499">
    <property type="entry name" value="Tetraspanin/Peripherin"/>
</dbReference>
<evidence type="ECO:0000256" key="1">
    <source>
        <dbReference type="ARBA" id="ARBA00004141"/>
    </source>
</evidence>
<keyword evidence="4 5" id="KW-0472">Membrane</keyword>
<evidence type="ECO:0000256" key="5">
    <source>
        <dbReference type="SAM" id="Phobius"/>
    </source>
</evidence>
<dbReference type="OrthoDB" id="10033535at2759"/>
<dbReference type="Gene3D" id="1.10.1450.10">
    <property type="entry name" value="Tetraspanin"/>
    <property type="match status" value="1"/>
</dbReference>
<evidence type="ECO:0000256" key="4">
    <source>
        <dbReference type="ARBA" id="ARBA00023136"/>
    </source>
</evidence>
<dbReference type="GO" id="GO:0016020">
    <property type="term" value="C:membrane"/>
    <property type="evidence" value="ECO:0007669"/>
    <property type="project" value="UniProtKB-SubCell"/>
</dbReference>
<reference evidence="6" key="1">
    <citation type="submission" date="2021-02" db="EMBL/GenBank/DDBJ databases">
        <authorList>
            <person name="Nowell W R."/>
        </authorList>
    </citation>
    <scope>NUCLEOTIDE SEQUENCE</scope>
</reference>
<protein>
    <submittedName>
        <fullName evidence="6">Uncharacterized protein</fullName>
    </submittedName>
</protein>
<feature type="transmembrane region" description="Helical" evidence="5">
    <location>
        <begin position="12"/>
        <end position="31"/>
    </location>
</feature>
<name>A0A814LWN3_ADIRI</name>
<feature type="transmembrane region" description="Helical" evidence="5">
    <location>
        <begin position="159"/>
        <end position="185"/>
    </location>
</feature>
<evidence type="ECO:0000256" key="2">
    <source>
        <dbReference type="ARBA" id="ARBA00022692"/>
    </source>
</evidence>
<keyword evidence="2 5" id="KW-0812">Transmembrane</keyword>
<dbReference type="SUPFAM" id="SSF48652">
    <property type="entry name" value="Tetraspanin"/>
    <property type="match status" value="1"/>
</dbReference>
<dbReference type="InterPro" id="IPR008952">
    <property type="entry name" value="Tetraspanin_EC2_sf"/>
</dbReference>
<dbReference type="AlphaFoldDB" id="A0A814LWN3"/>
<keyword evidence="3 5" id="KW-1133">Transmembrane helix</keyword>
<dbReference type="Pfam" id="PF00335">
    <property type="entry name" value="Tetraspanin"/>
    <property type="match status" value="1"/>
</dbReference>
<dbReference type="EMBL" id="CAJNOJ010000085">
    <property type="protein sequence ID" value="CAF1068766.1"/>
    <property type="molecule type" value="Genomic_DNA"/>
</dbReference>